<keyword evidence="2" id="KW-0732">Signal</keyword>
<feature type="region of interest" description="Disordered" evidence="1">
    <location>
        <begin position="357"/>
        <end position="415"/>
    </location>
</feature>
<dbReference type="PROSITE" id="PS50948">
    <property type="entry name" value="PAN"/>
    <property type="match status" value="1"/>
</dbReference>
<dbReference type="AlphaFoldDB" id="A0AAN6RDY0"/>
<sequence>MASYYQLMALLPLVSLAYASPLEARYDIFNPCASCFRSSWTQGPECKTDAYILSTMSRILNPPADATSTYKPVQWCSAVLRQTDYTTFSQTKTTKTTHTDHEYTQPLVTKTDLSHPTATAYCPIPSAGMECGWDTNTIAPDRQGQDWSVADDGISTPEECHQACLTRSSCKAYRWDAKQGLPCEIFNVGIGPGGANLINPTSRGNQWFDRACANHLPAGCKKTSATGAPAKRAPHAAKPAPAHPVITAAPVPAPELVAHEPALGKRDAPLPPYMEDLQYFWSTAHCAPPAHHPRTTYIAPALNPRQITHSAQPLPRHSMPPSPEPFPQTLLARAHPPAVASDLYTERILKRPLYLRATSPQPSPAQPAAPPSPPATQPSNRVPSPNRDPSPPPKSAPSPPSTSLPRNKTMPSTLV</sequence>
<protein>
    <recommendedName>
        <fullName evidence="3">Apple domain-containing protein</fullName>
    </recommendedName>
</protein>
<reference evidence="4 5" key="1">
    <citation type="submission" date="2021-02" db="EMBL/GenBank/DDBJ databases">
        <title>Genome assembly of Pseudopithomyces chartarum.</title>
        <authorList>
            <person name="Jauregui R."/>
            <person name="Singh J."/>
            <person name="Voisey C."/>
        </authorList>
    </citation>
    <scope>NUCLEOTIDE SEQUENCE [LARGE SCALE GENOMIC DNA]</scope>
    <source>
        <strain evidence="4 5">AGR01</strain>
    </source>
</reference>
<evidence type="ECO:0000256" key="1">
    <source>
        <dbReference type="SAM" id="MobiDB-lite"/>
    </source>
</evidence>
<accession>A0AAN6RDY0</accession>
<feature type="chain" id="PRO_5042928224" description="Apple domain-containing protein" evidence="2">
    <location>
        <begin position="20"/>
        <end position="415"/>
    </location>
</feature>
<name>A0AAN6RDY0_9PLEO</name>
<proteinExistence type="predicted"/>
<feature type="compositionally biased region" description="Pro residues" evidence="1">
    <location>
        <begin position="361"/>
        <end position="376"/>
    </location>
</feature>
<evidence type="ECO:0000313" key="4">
    <source>
        <dbReference type="EMBL" id="KAK3203002.1"/>
    </source>
</evidence>
<dbReference type="InterPro" id="IPR003609">
    <property type="entry name" value="Pan_app"/>
</dbReference>
<comment type="caution">
    <text evidence="4">The sequence shown here is derived from an EMBL/GenBank/DDBJ whole genome shotgun (WGS) entry which is preliminary data.</text>
</comment>
<feature type="domain" description="Apple" evidence="3">
    <location>
        <begin position="131"/>
        <end position="212"/>
    </location>
</feature>
<gene>
    <name evidence="4" type="ORF">GRF29_154g1463753</name>
</gene>
<dbReference type="EMBL" id="WVTA01000013">
    <property type="protein sequence ID" value="KAK3203002.1"/>
    <property type="molecule type" value="Genomic_DNA"/>
</dbReference>
<organism evidence="4 5">
    <name type="scientific">Pseudopithomyces chartarum</name>
    <dbReference type="NCBI Taxonomy" id="1892770"/>
    <lineage>
        <taxon>Eukaryota</taxon>
        <taxon>Fungi</taxon>
        <taxon>Dikarya</taxon>
        <taxon>Ascomycota</taxon>
        <taxon>Pezizomycotina</taxon>
        <taxon>Dothideomycetes</taxon>
        <taxon>Pleosporomycetidae</taxon>
        <taxon>Pleosporales</taxon>
        <taxon>Massarineae</taxon>
        <taxon>Didymosphaeriaceae</taxon>
        <taxon>Pseudopithomyces</taxon>
    </lineage>
</organism>
<dbReference type="Proteomes" id="UP001280581">
    <property type="component" value="Unassembled WGS sequence"/>
</dbReference>
<evidence type="ECO:0000259" key="3">
    <source>
        <dbReference type="PROSITE" id="PS50948"/>
    </source>
</evidence>
<evidence type="ECO:0000313" key="5">
    <source>
        <dbReference type="Proteomes" id="UP001280581"/>
    </source>
</evidence>
<feature type="signal peptide" evidence="2">
    <location>
        <begin position="1"/>
        <end position="19"/>
    </location>
</feature>
<feature type="compositionally biased region" description="Pro residues" evidence="1">
    <location>
        <begin position="386"/>
        <end position="402"/>
    </location>
</feature>
<dbReference type="PRINTS" id="PR01217">
    <property type="entry name" value="PRICHEXTENSN"/>
</dbReference>
<evidence type="ECO:0000256" key="2">
    <source>
        <dbReference type="SAM" id="SignalP"/>
    </source>
</evidence>
<keyword evidence="5" id="KW-1185">Reference proteome</keyword>
<dbReference type="Pfam" id="PF08276">
    <property type="entry name" value="PAN_2"/>
    <property type="match status" value="1"/>
</dbReference>